<dbReference type="EMBL" id="JBHTKB010000001">
    <property type="protein sequence ID" value="MFD0911988.1"/>
    <property type="molecule type" value="Genomic_DNA"/>
</dbReference>
<dbReference type="InterPro" id="IPR036869">
    <property type="entry name" value="J_dom_sf"/>
</dbReference>
<comment type="subcellular location">
    <subcellularLocation>
        <location evidence="1">Cell inner membrane</location>
        <topology evidence="1">Single-pass membrane protein</topology>
        <orientation evidence="1">Periplasmic side</orientation>
    </subcellularLocation>
</comment>
<name>A0ABW3F369_9PROT</name>
<evidence type="ECO:0000259" key="11">
    <source>
        <dbReference type="PROSITE" id="PS50076"/>
    </source>
</evidence>
<keyword evidence="8 10" id="KW-1133">Transmembrane helix</keyword>
<dbReference type="Pfam" id="PF00226">
    <property type="entry name" value="DnaJ"/>
    <property type="match status" value="1"/>
</dbReference>
<keyword evidence="6 10" id="KW-0812">Transmembrane</keyword>
<dbReference type="InterPro" id="IPR001623">
    <property type="entry name" value="DnaJ_domain"/>
</dbReference>
<keyword evidence="14" id="KW-1185">Reference proteome</keyword>
<evidence type="ECO:0000256" key="7">
    <source>
        <dbReference type="ARBA" id="ARBA00022927"/>
    </source>
</evidence>
<keyword evidence="7" id="KW-0653">Protein transport</keyword>
<dbReference type="Gene3D" id="3.30.1150.10">
    <property type="match status" value="1"/>
</dbReference>
<dbReference type="InterPro" id="IPR006260">
    <property type="entry name" value="TonB/TolA_C"/>
</dbReference>
<dbReference type="SUPFAM" id="SSF74653">
    <property type="entry name" value="TolA/TonB C-terminal domain"/>
    <property type="match status" value="1"/>
</dbReference>
<evidence type="ECO:0000256" key="8">
    <source>
        <dbReference type="ARBA" id="ARBA00022989"/>
    </source>
</evidence>
<proteinExistence type="inferred from homology"/>
<protein>
    <submittedName>
        <fullName evidence="13">TonB family protein</fullName>
    </submittedName>
</protein>
<dbReference type="InterPro" id="IPR051045">
    <property type="entry name" value="TonB-dependent_transducer"/>
</dbReference>
<evidence type="ECO:0000256" key="3">
    <source>
        <dbReference type="ARBA" id="ARBA00022448"/>
    </source>
</evidence>
<evidence type="ECO:0000256" key="9">
    <source>
        <dbReference type="ARBA" id="ARBA00023136"/>
    </source>
</evidence>
<dbReference type="PRINTS" id="PR00625">
    <property type="entry name" value="JDOMAIN"/>
</dbReference>
<evidence type="ECO:0000256" key="2">
    <source>
        <dbReference type="ARBA" id="ARBA00006555"/>
    </source>
</evidence>
<dbReference type="Proteomes" id="UP001597128">
    <property type="component" value="Unassembled WGS sequence"/>
</dbReference>
<keyword evidence="5" id="KW-0997">Cell inner membrane</keyword>
<accession>A0ABW3F369</accession>
<comment type="caution">
    <text evidence="13">The sequence shown here is derived from an EMBL/GenBank/DDBJ whole genome shotgun (WGS) entry which is preliminary data.</text>
</comment>
<dbReference type="PROSITE" id="PS50076">
    <property type="entry name" value="DNAJ_2"/>
    <property type="match status" value="1"/>
</dbReference>
<evidence type="ECO:0000313" key="13">
    <source>
        <dbReference type="EMBL" id="MFD0911988.1"/>
    </source>
</evidence>
<feature type="domain" description="TonB C-terminal" evidence="12">
    <location>
        <begin position="376"/>
        <end position="467"/>
    </location>
</feature>
<keyword evidence="3" id="KW-0813">Transport</keyword>
<evidence type="ECO:0000256" key="6">
    <source>
        <dbReference type="ARBA" id="ARBA00022692"/>
    </source>
</evidence>
<keyword evidence="4" id="KW-1003">Cell membrane</keyword>
<dbReference type="Pfam" id="PF03544">
    <property type="entry name" value="TonB_C"/>
    <property type="match status" value="1"/>
</dbReference>
<dbReference type="SUPFAM" id="SSF46565">
    <property type="entry name" value="Chaperone J-domain"/>
    <property type="match status" value="1"/>
</dbReference>
<reference evidence="14" key="1">
    <citation type="journal article" date="2019" name="Int. J. Syst. Evol. Microbiol.">
        <title>The Global Catalogue of Microorganisms (GCM) 10K type strain sequencing project: providing services to taxonomists for standard genome sequencing and annotation.</title>
        <authorList>
            <consortium name="The Broad Institute Genomics Platform"/>
            <consortium name="The Broad Institute Genome Sequencing Center for Infectious Disease"/>
            <person name="Wu L."/>
            <person name="Ma J."/>
        </authorList>
    </citation>
    <scope>NUCLEOTIDE SEQUENCE [LARGE SCALE GENOMIC DNA]</scope>
    <source>
        <strain evidence="14">CCUG 58412</strain>
    </source>
</reference>
<organism evidence="13 14">
    <name type="scientific">Methylophilus luteus</name>
    <dbReference type="NCBI Taxonomy" id="640108"/>
    <lineage>
        <taxon>Bacteria</taxon>
        <taxon>Pseudomonadati</taxon>
        <taxon>Pseudomonadota</taxon>
        <taxon>Betaproteobacteria</taxon>
        <taxon>Nitrosomonadales</taxon>
        <taxon>Methylophilaceae</taxon>
        <taxon>Methylophilus</taxon>
    </lineage>
</organism>
<evidence type="ECO:0000256" key="4">
    <source>
        <dbReference type="ARBA" id="ARBA00022475"/>
    </source>
</evidence>
<feature type="domain" description="J" evidence="11">
    <location>
        <begin position="5"/>
        <end position="71"/>
    </location>
</feature>
<comment type="similarity">
    <text evidence="2">Belongs to the TonB family.</text>
</comment>
<dbReference type="NCBIfam" id="TIGR01352">
    <property type="entry name" value="tonB_Cterm"/>
    <property type="match status" value="1"/>
</dbReference>
<dbReference type="PROSITE" id="PS52015">
    <property type="entry name" value="TONB_CTD"/>
    <property type="match status" value="1"/>
</dbReference>
<gene>
    <name evidence="13" type="ORF">ACFQ1Z_00380</name>
</gene>
<keyword evidence="9 10" id="KW-0472">Membrane</keyword>
<dbReference type="SMART" id="SM00271">
    <property type="entry name" value="DnaJ"/>
    <property type="match status" value="1"/>
</dbReference>
<dbReference type="Gene3D" id="1.10.287.110">
    <property type="entry name" value="DnaJ domain"/>
    <property type="match status" value="1"/>
</dbReference>
<sequence length="469" mass="53632">MMSTDVYQILGIDSSADSKEIKRAYARLIKQFRPDTHPVEFGNIRQAYEIASAQYLHDLASQPQTRDDQAEPAQPAGHAAVEYAPAEQGQLADPEPVPAPPVARAELPVMEFLVQLSQLAERHEEQSAQQLTLAFLGRLNAYSLDECSQIELEILNWIFTFRHPLLLTFIELDRYYRWTETQGFSLREFSPGEVAWLQDFRQLAYDYQQALSQKNINLSTVHSRLPGFLLSKADIAQRKQWQRRCDELNLAALKTYFKPPPASSYAITREDIFFSLFPAGIALLLASATKLDIVSFLVAALAFLVTLAARAVVIPVLRLLVKYNQVTYRLRYFIYIFVAMMFFHGADYVLKETADRHSMQRQALNSMQQPALHDESPVICNQQEKREAPVYPDESRRLGEEGKVKVKFHVDMSGAVISAEIMESSGFERLDNESLRAVRRWCFVPPKREFYMVAPFSFRMDSPADHMGF</sequence>
<dbReference type="InterPro" id="IPR037682">
    <property type="entry name" value="TonB_C"/>
</dbReference>
<feature type="transmembrane region" description="Helical" evidence="10">
    <location>
        <begin position="332"/>
        <end position="350"/>
    </location>
</feature>
<evidence type="ECO:0000256" key="5">
    <source>
        <dbReference type="ARBA" id="ARBA00022519"/>
    </source>
</evidence>
<dbReference type="CDD" id="cd06257">
    <property type="entry name" value="DnaJ"/>
    <property type="match status" value="1"/>
</dbReference>
<feature type="transmembrane region" description="Helical" evidence="10">
    <location>
        <begin position="272"/>
        <end position="289"/>
    </location>
</feature>
<evidence type="ECO:0000256" key="10">
    <source>
        <dbReference type="SAM" id="Phobius"/>
    </source>
</evidence>
<dbReference type="RefSeq" id="WP_379054510.1">
    <property type="nucleotide sequence ID" value="NZ_JBHTKB010000001.1"/>
</dbReference>
<evidence type="ECO:0000313" key="14">
    <source>
        <dbReference type="Proteomes" id="UP001597128"/>
    </source>
</evidence>
<evidence type="ECO:0000256" key="1">
    <source>
        <dbReference type="ARBA" id="ARBA00004383"/>
    </source>
</evidence>
<dbReference type="PANTHER" id="PTHR33446">
    <property type="entry name" value="PROTEIN TONB-RELATED"/>
    <property type="match status" value="1"/>
</dbReference>
<feature type="transmembrane region" description="Helical" evidence="10">
    <location>
        <begin position="296"/>
        <end position="320"/>
    </location>
</feature>
<evidence type="ECO:0000259" key="12">
    <source>
        <dbReference type="PROSITE" id="PS52015"/>
    </source>
</evidence>